<sequence length="103" mass="11613">MRAKPPPPNLPVARRCHFDRQAHTVGRRRKSQARANNMCEQGAAHFDGGFAVPDRAVADVMHRKNSRWDPLHILAQHPVKQGRLHQPINLWVMPASRCAGQVS</sequence>
<name>A0A1E3VN60_9HYPH</name>
<proteinExistence type="predicted"/>
<comment type="caution">
    <text evidence="1">The sequence shown here is derived from an EMBL/GenBank/DDBJ whole genome shotgun (WGS) entry which is preliminary data.</text>
</comment>
<keyword evidence="2" id="KW-1185">Reference proteome</keyword>
<reference evidence="1 2" key="1">
    <citation type="journal article" date="2016" name="Environ. Microbiol.">
        <title>New Methyloceanibacter diversity from North Sea sediments includes methanotroph containing solely the soluble methane monooxygenase.</title>
        <authorList>
            <person name="Vekeman B."/>
            <person name="Kerckhof F.M."/>
            <person name="Cremers G."/>
            <person name="de Vos P."/>
            <person name="Vandamme P."/>
            <person name="Boon N."/>
            <person name="Op den Camp H.J."/>
            <person name="Heylen K."/>
        </authorList>
    </citation>
    <scope>NUCLEOTIDE SEQUENCE [LARGE SCALE GENOMIC DNA]</scope>
    <source>
        <strain evidence="1 2">R-67176</strain>
    </source>
</reference>
<evidence type="ECO:0000313" key="2">
    <source>
        <dbReference type="Proteomes" id="UP000094172"/>
    </source>
</evidence>
<dbReference type="EMBL" id="LPWE01000011">
    <property type="protein sequence ID" value="ODR94970.1"/>
    <property type="molecule type" value="Genomic_DNA"/>
</dbReference>
<accession>A0A1E3VN60</accession>
<evidence type="ECO:0000313" key="1">
    <source>
        <dbReference type="EMBL" id="ODR94970.1"/>
    </source>
</evidence>
<protein>
    <submittedName>
        <fullName evidence="1">Uncharacterized protein</fullName>
    </submittedName>
</protein>
<organism evidence="1 2">
    <name type="scientific">Methyloceanibacter stevinii</name>
    <dbReference type="NCBI Taxonomy" id="1774970"/>
    <lineage>
        <taxon>Bacteria</taxon>
        <taxon>Pseudomonadati</taxon>
        <taxon>Pseudomonadota</taxon>
        <taxon>Alphaproteobacteria</taxon>
        <taxon>Hyphomicrobiales</taxon>
        <taxon>Hyphomicrobiaceae</taxon>
        <taxon>Methyloceanibacter</taxon>
    </lineage>
</organism>
<dbReference type="AlphaFoldDB" id="A0A1E3VN60"/>
<gene>
    <name evidence="1" type="ORF">AUC70_04155</name>
</gene>
<dbReference type="Proteomes" id="UP000094172">
    <property type="component" value="Unassembled WGS sequence"/>
</dbReference>